<proteinExistence type="predicted"/>
<feature type="DNA-binding region" description="OmpR/PhoB-type" evidence="2">
    <location>
        <begin position="148"/>
        <end position="256"/>
    </location>
</feature>
<dbReference type="PROSITE" id="PS51755">
    <property type="entry name" value="OMPR_PHOB"/>
    <property type="match status" value="1"/>
</dbReference>
<sequence>MLAQCIPTLYWYGAEQAEMEQIYQAHQQALEATGFQLQVLSDHKALFQALTSTQRKNHGQFSPAIFLLSAHLKGALSLIARLRAQDPYVPLVIVQSVWDEATLLPFLYGGVDAYCIGTDSPELWAAKFSSLLRRIRVSVPMLDVTKVSSAKSFSPPDPMWALANEGWQLFSPDGRSITLTSTERFLLLELCRQPDKRASHQQILRALNDGEEDTSDPVIAHNRLGVIISRLKRKGSLEGVAIPIRSVHKWGYMFSAPVRIE</sequence>
<reference evidence="5" key="1">
    <citation type="journal article" date="2019" name="Int. J. Syst. Evol. Microbiol.">
        <title>The Global Catalogue of Microorganisms (GCM) 10K type strain sequencing project: providing services to taxonomists for standard genome sequencing and annotation.</title>
        <authorList>
            <consortium name="The Broad Institute Genomics Platform"/>
            <consortium name="The Broad Institute Genome Sequencing Center for Infectious Disease"/>
            <person name="Wu L."/>
            <person name="Ma J."/>
        </authorList>
    </citation>
    <scope>NUCLEOTIDE SEQUENCE [LARGE SCALE GENOMIC DNA]</scope>
    <source>
        <strain evidence="5">JCM 18423</strain>
    </source>
</reference>
<feature type="domain" description="OmpR/PhoB-type" evidence="3">
    <location>
        <begin position="148"/>
        <end position="256"/>
    </location>
</feature>
<dbReference type="InterPro" id="IPR016032">
    <property type="entry name" value="Sig_transdc_resp-reg_C-effctor"/>
</dbReference>
<dbReference type="InterPro" id="IPR036388">
    <property type="entry name" value="WH-like_DNA-bd_sf"/>
</dbReference>
<dbReference type="CDD" id="cd00383">
    <property type="entry name" value="trans_reg_C"/>
    <property type="match status" value="1"/>
</dbReference>
<keyword evidence="5" id="KW-1185">Reference proteome</keyword>
<gene>
    <name evidence="4" type="ORF">GCM10023337_01600</name>
</gene>
<dbReference type="SMART" id="SM00862">
    <property type="entry name" value="Trans_reg_C"/>
    <property type="match status" value="1"/>
</dbReference>
<evidence type="ECO:0000256" key="2">
    <source>
        <dbReference type="PROSITE-ProRule" id="PRU01091"/>
    </source>
</evidence>
<comment type="caution">
    <text evidence="4">The sequence shown here is derived from an EMBL/GenBank/DDBJ whole genome shotgun (WGS) entry which is preliminary data.</text>
</comment>
<dbReference type="SUPFAM" id="SSF46894">
    <property type="entry name" value="C-terminal effector domain of the bipartite response regulators"/>
    <property type="match status" value="1"/>
</dbReference>
<evidence type="ECO:0000259" key="3">
    <source>
        <dbReference type="PROSITE" id="PS51755"/>
    </source>
</evidence>
<dbReference type="Pfam" id="PF00486">
    <property type="entry name" value="Trans_reg_C"/>
    <property type="match status" value="1"/>
</dbReference>
<protein>
    <submittedName>
        <fullName evidence="4">Winged helix-turn-helix domain-containing protein</fullName>
    </submittedName>
</protein>
<dbReference type="InterPro" id="IPR001867">
    <property type="entry name" value="OmpR/PhoB-type_DNA-bd"/>
</dbReference>
<evidence type="ECO:0000313" key="4">
    <source>
        <dbReference type="EMBL" id="GAA5084249.1"/>
    </source>
</evidence>
<keyword evidence="1 2" id="KW-0238">DNA-binding</keyword>
<accession>A0ABP9LXJ0</accession>
<dbReference type="RefSeq" id="WP_345368906.1">
    <property type="nucleotide sequence ID" value="NZ_BAABKD010000001.1"/>
</dbReference>
<evidence type="ECO:0000313" key="5">
    <source>
        <dbReference type="Proteomes" id="UP001500227"/>
    </source>
</evidence>
<dbReference type="Proteomes" id="UP001500227">
    <property type="component" value="Unassembled WGS sequence"/>
</dbReference>
<dbReference type="EMBL" id="BAABKD010000001">
    <property type="protein sequence ID" value="GAA5084249.1"/>
    <property type="molecule type" value="Genomic_DNA"/>
</dbReference>
<name>A0ABP9LXJ0_9BURK</name>
<dbReference type="Gene3D" id="1.10.10.10">
    <property type="entry name" value="Winged helix-like DNA-binding domain superfamily/Winged helix DNA-binding domain"/>
    <property type="match status" value="1"/>
</dbReference>
<evidence type="ECO:0000256" key="1">
    <source>
        <dbReference type="ARBA" id="ARBA00023125"/>
    </source>
</evidence>
<organism evidence="4 5">
    <name type="scientific">Paenalcaligenes hermetiae</name>
    <dbReference type="NCBI Taxonomy" id="1157987"/>
    <lineage>
        <taxon>Bacteria</taxon>
        <taxon>Pseudomonadati</taxon>
        <taxon>Pseudomonadota</taxon>
        <taxon>Betaproteobacteria</taxon>
        <taxon>Burkholderiales</taxon>
        <taxon>Alcaligenaceae</taxon>
        <taxon>Paenalcaligenes</taxon>
    </lineage>
</organism>